<dbReference type="Pfam" id="PF13516">
    <property type="entry name" value="LRR_6"/>
    <property type="match status" value="1"/>
</dbReference>
<dbReference type="EMBL" id="JBBWWQ010000006">
    <property type="protein sequence ID" value="KAK8945208.1"/>
    <property type="molecule type" value="Genomic_DNA"/>
</dbReference>
<dbReference type="PANTHER" id="PTHR47818">
    <property type="entry name" value="RNI-LIKE SUPERFAMILY PROTEIN"/>
    <property type="match status" value="1"/>
</dbReference>
<dbReference type="SMART" id="SM00368">
    <property type="entry name" value="LRR_RI"/>
    <property type="match status" value="4"/>
</dbReference>
<proteinExistence type="predicted"/>
<dbReference type="InterPro" id="IPR001611">
    <property type="entry name" value="Leu-rich_rpt"/>
</dbReference>
<dbReference type="PANTHER" id="PTHR47818:SF2">
    <property type="entry name" value="F-BOX DOMAIN-CONTAINING PROTEIN"/>
    <property type="match status" value="1"/>
</dbReference>
<name>A0AAP0BNK2_9ASPA</name>
<accession>A0AAP0BNK2</accession>
<evidence type="ECO:0000313" key="1">
    <source>
        <dbReference type="EMBL" id="KAK8945208.1"/>
    </source>
</evidence>
<dbReference type="Gene3D" id="3.80.10.10">
    <property type="entry name" value="Ribonuclease Inhibitor"/>
    <property type="match status" value="1"/>
</dbReference>
<sequence>MKDIPSLFSLCLRTITWNIMHGCGNSQDLFELPSVFLDGLLMILPPLALQNIYELHNELNLAWETLYKKRWPENLKTKHQLRGTEADHGIVTHESTCAIDWQQLYWEEHLQECLDAVTEQALLPSFDGNIAELEIPESIMGLIGHFGSGDCNCSKLSCHCSQFGCYVRCLRLQGVLCRDEVLNLLEESKLEALVLRRILSRRHVDGACKLIYQNRETLASIELVYCKLLPLDIDMICGSIYNKDIRYHGIQHFSIKSSNIFGSKSSIIPSGLSFFLSSGRSLHSVRFADVHMGQKSAVAIFEALIESPSGLASFEMSGNELEGWLSKVGNRYNHFSPVSEPHIALQSLVLLNLRGNNLNESDMSGLHHMLVNMPKLLSLDLSDNPIGDDGLRSLMPFFVKDLGKTSRATEIWLENCDLSGIGVSELLQSLAMMKGQLKTLSFAGNDLGSSVGPPLAEFLGKSLVQNLNIEDIGLGSFGFQELDRELTKEIALAHINISKNRGGVQAAHFISCIICRAPDIVSINGGSNLLPPESLSIIEDALRKSKGNKLEKIDLTGNTSLCSLNSEFIISQFMFQGNPIIILSSFDPYSAPHHDDDP</sequence>
<keyword evidence="2" id="KW-1185">Reference proteome</keyword>
<reference evidence="1 2" key="1">
    <citation type="journal article" date="2022" name="Nat. Plants">
        <title>Genomes of leafy and leafless Platanthera orchids illuminate the evolution of mycoheterotrophy.</title>
        <authorList>
            <person name="Li M.H."/>
            <person name="Liu K.W."/>
            <person name="Li Z."/>
            <person name="Lu H.C."/>
            <person name="Ye Q.L."/>
            <person name="Zhang D."/>
            <person name="Wang J.Y."/>
            <person name="Li Y.F."/>
            <person name="Zhong Z.M."/>
            <person name="Liu X."/>
            <person name="Yu X."/>
            <person name="Liu D.K."/>
            <person name="Tu X.D."/>
            <person name="Liu B."/>
            <person name="Hao Y."/>
            <person name="Liao X.Y."/>
            <person name="Jiang Y.T."/>
            <person name="Sun W.H."/>
            <person name="Chen J."/>
            <person name="Chen Y.Q."/>
            <person name="Ai Y."/>
            <person name="Zhai J.W."/>
            <person name="Wu S.S."/>
            <person name="Zhou Z."/>
            <person name="Hsiao Y.Y."/>
            <person name="Wu W.L."/>
            <person name="Chen Y.Y."/>
            <person name="Lin Y.F."/>
            <person name="Hsu J.L."/>
            <person name="Li C.Y."/>
            <person name="Wang Z.W."/>
            <person name="Zhao X."/>
            <person name="Zhong W.Y."/>
            <person name="Ma X.K."/>
            <person name="Ma L."/>
            <person name="Huang J."/>
            <person name="Chen G.Z."/>
            <person name="Huang M.Z."/>
            <person name="Huang L."/>
            <person name="Peng D.H."/>
            <person name="Luo Y.B."/>
            <person name="Zou S.Q."/>
            <person name="Chen S.P."/>
            <person name="Lan S."/>
            <person name="Tsai W.C."/>
            <person name="Van de Peer Y."/>
            <person name="Liu Z.J."/>
        </authorList>
    </citation>
    <scope>NUCLEOTIDE SEQUENCE [LARGE SCALE GENOMIC DNA]</scope>
    <source>
        <strain evidence="1">Lor287</strain>
    </source>
</reference>
<evidence type="ECO:0000313" key="2">
    <source>
        <dbReference type="Proteomes" id="UP001418222"/>
    </source>
</evidence>
<dbReference type="InterPro" id="IPR032675">
    <property type="entry name" value="LRR_dom_sf"/>
</dbReference>
<gene>
    <name evidence="1" type="ORF">KSP39_PZI008222</name>
</gene>
<dbReference type="AlphaFoldDB" id="A0AAP0BNK2"/>
<organism evidence="1 2">
    <name type="scientific">Platanthera zijinensis</name>
    <dbReference type="NCBI Taxonomy" id="2320716"/>
    <lineage>
        <taxon>Eukaryota</taxon>
        <taxon>Viridiplantae</taxon>
        <taxon>Streptophyta</taxon>
        <taxon>Embryophyta</taxon>
        <taxon>Tracheophyta</taxon>
        <taxon>Spermatophyta</taxon>
        <taxon>Magnoliopsida</taxon>
        <taxon>Liliopsida</taxon>
        <taxon>Asparagales</taxon>
        <taxon>Orchidaceae</taxon>
        <taxon>Orchidoideae</taxon>
        <taxon>Orchideae</taxon>
        <taxon>Orchidinae</taxon>
        <taxon>Platanthera</taxon>
    </lineage>
</organism>
<protein>
    <submittedName>
        <fullName evidence="1">Uncharacterized protein</fullName>
    </submittedName>
</protein>
<dbReference type="Proteomes" id="UP001418222">
    <property type="component" value="Unassembled WGS sequence"/>
</dbReference>
<dbReference type="SUPFAM" id="SSF52047">
    <property type="entry name" value="RNI-like"/>
    <property type="match status" value="1"/>
</dbReference>
<comment type="caution">
    <text evidence="1">The sequence shown here is derived from an EMBL/GenBank/DDBJ whole genome shotgun (WGS) entry which is preliminary data.</text>
</comment>